<organism evidence="6">
    <name type="scientific">uncultured Actinomycetospora sp</name>
    <dbReference type="NCBI Taxonomy" id="1135996"/>
    <lineage>
        <taxon>Bacteria</taxon>
        <taxon>Bacillati</taxon>
        <taxon>Actinomycetota</taxon>
        <taxon>Actinomycetes</taxon>
        <taxon>Pseudonocardiales</taxon>
        <taxon>Pseudonocardiaceae</taxon>
        <taxon>Actinomycetospora</taxon>
        <taxon>environmental samples</taxon>
    </lineage>
</organism>
<feature type="binding site" evidence="4">
    <location>
        <position position="44"/>
    </location>
    <ligand>
        <name>substrate</name>
    </ligand>
</feature>
<comment type="catalytic activity">
    <reaction evidence="2">
        <text>thiamine + H2O = 5-(2-hydroxyethyl)-4-methylthiazole + 4-amino-5-hydroxymethyl-2-methylpyrimidine + H(+)</text>
        <dbReference type="Rhea" id="RHEA:17509"/>
        <dbReference type="ChEBI" id="CHEBI:15377"/>
        <dbReference type="ChEBI" id="CHEBI:15378"/>
        <dbReference type="ChEBI" id="CHEBI:16892"/>
        <dbReference type="ChEBI" id="CHEBI:17957"/>
        <dbReference type="ChEBI" id="CHEBI:18385"/>
        <dbReference type="EC" id="3.5.99.2"/>
    </reaction>
</comment>
<evidence type="ECO:0000256" key="4">
    <source>
        <dbReference type="PIRSR" id="PIRSR003170-2"/>
    </source>
</evidence>
<dbReference type="EC" id="3.5.99.2" evidence="2"/>
<comment type="function">
    <text evidence="2">Catalyzes an amino-pyrimidine hydrolysis reaction at the C5' of the pyrimidine moiety of thiamine compounds, a reaction that is part of a thiamine salvage pathway. Thus, catalyzes the conversion of 4-amino-5-aminomethyl-2-methylpyrimidine to 4-amino-5-hydroxymethyl-2-methylpyrimidine (HMP).</text>
</comment>
<feature type="binding site" evidence="4">
    <location>
        <position position="132"/>
    </location>
    <ligand>
        <name>substrate</name>
    </ligand>
</feature>
<accession>A0A6J4H2I9</accession>
<evidence type="ECO:0000256" key="2">
    <source>
        <dbReference type="PIRNR" id="PIRNR003170"/>
    </source>
</evidence>
<dbReference type="PANTHER" id="PTHR43198">
    <property type="entry name" value="BIFUNCTIONAL TH2 PROTEIN"/>
    <property type="match status" value="1"/>
</dbReference>
<keyword evidence="2" id="KW-0784">Thiamine biosynthesis</keyword>
<comment type="pathway">
    <text evidence="1 2">Cofactor biosynthesis; thiamine diphosphate biosynthesis.</text>
</comment>
<dbReference type="EMBL" id="CADCTH010000029">
    <property type="protein sequence ID" value="CAA9212439.1"/>
    <property type="molecule type" value="Genomic_DNA"/>
</dbReference>
<dbReference type="Gene3D" id="1.20.910.10">
    <property type="entry name" value="Heme oxygenase-like"/>
    <property type="match status" value="1"/>
</dbReference>
<dbReference type="GO" id="GO:0009229">
    <property type="term" value="P:thiamine diphosphate biosynthetic process"/>
    <property type="evidence" value="ECO:0007669"/>
    <property type="project" value="UniProtKB-UniPathway"/>
</dbReference>
<gene>
    <name evidence="6" type="ORF">AVDCRST_MAG54-181</name>
</gene>
<feature type="domain" description="Thiaminase-2/PQQC" evidence="5">
    <location>
        <begin position="12"/>
        <end position="209"/>
    </location>
</feature>
<evidence type="ECO:0000256" key="3">
    <source>
        <dbReference type="PIRSR" id="PIRSR003170-1"/>
    </source>
</evidence>
<dbReference type="InterPro" id="IPR016084">
    <property type="entry name" value="Haem_Oase-like_multi-hlx"/>
</dbReference>
<proteinExistence type="inferred from homology"/>
<evidence type="ECO:0000256" key="1">
    <source>
        <dbReference type="ARBA" id="ARBA00004948"/>
    </source>
</evidence>
<protein>
    <recommendedName>
        <fullName evidence="2">Aminopyrimidine aminohydrolase</fullName>
        <ecNumber evidence="2">3.5.99.2</ecNumber>
    </recommendedName>
</protein>
<dbReference type="CDD" id="cd19358">
    <property type="entry name" value="TenA_E_Spr0628-like"/>
    <property type="match status" value="1"/>
</dbReference>
<feature type="active site" description="Proton donor" evidence="3">
    <location>
        <position position="200"/>
    </location>
</feature>
<dbReference type="PANTHER" id="PTHR43198:SF2">
    <property type="entry name" value="SI:CH1073-67J19.1-RELATED"/>
    <property type="match status" value="1"/>
</dbReference>
<dbReference type="PIRSF" id="PIRSF003170">
    <property type="entry name" value="Pet18p"/>
    <property type="match status" value="1"/>
</dbReference>
<keyword evidence="2 6" id="KW-0378">Hydrolase</keyword>
<comment type="catalytic activity">
    <reaction evidence="2">
        <text>4-amino-5-aminomethyl-2-methylpyrimidine + H2O = 4-amino-5-hydroxymethyl-2-methylpyrimidine + NH4(+)</text>
        <dbReference type="Rhea" id="RHEA:31799"/>
        <dbReference type="ChEBI" id="CHEBI:15377"/>
        <dbReference type="ChEBI" id="CHEBI:16892"/>
        <dbReference type="ChEBI" id="CHEBI:28938"/>
        <dbReference type="ChEBI" id="CHEBI:63416"/>
        <dbReference type="EC" id="3.5.99.2"/>
    </reaction>
</comment>
<dbReference type="InterPro" id="IPR050967">
    <property type="entry name" value="Thiamine_Salvage_TenA"/>
</dbReference>
<dbReference type="GO" id="GO:0050334">
    <property type="term" value="F:thiaminase activity"/>
    <property type="evidence" value="ECO:0007669"/>
    <property type="project" value="UniProtKB-UniRule"/>
</dbReference>
<evidence type="ECO:0000313" key="6">
    <source>
        <dbReference type="EMBL" id="CAA9212439.1"/>
    </source>
</evidence>
<sequence length="222" mass="24245">MSFSDELRTRTAATWEAATGHRFVDELRAGTVDDAVLARYLAQDALFLDRFVALLGEAVAAADNTPARMAIARQLGLVAGDEDDYFARALARLGVTTPPVPLPPTRGFLDLMDDARRSGAYGCVLTVLLVAEWLYLDWAARPEPSPRDWLHREWIDLHRGSAFAAWVELLRIETDRVAAATDDAGRESMAGVFTRAVELELAFFESAYEADEAGQTGQAAAG</sequence>
<dbReference type="GO" id="GO:0009228">
    <property type="term" value="P:thiamine biosynthetic process"/>
    <property type="evidence" value="ECO:0007669"/>
    <property type="project" value="UniProtKB-KW"/>
</dbReference>
<dbReference type="UniPathway" id="UPA00060"/>
<dbReference type="InterPro" id="IPR004305">
    <property type="entry name" value="Thiaminase-2/PQQC"/>
</dbReference>
<comment type="similarity">
    <text evidence="2">Belongs to the TenA family.</text>
</comment>
<evidence type="ECO:0000259" key="5">
    <source>
        <dbReference type="Pfam" id="PF03070"/>
    </source>
</evidence>
<dbReference type="SUPFAM" id="SSF48613">
    <property type="entry name" value="Heme oxygenase-like"/>
    <property type="match status" value="1"/>
</dbReference>
<dbReference type="AlphaFoldDB" id="A0A6J4H2I9"/>
<feature type="binding site" evidence="4">
    <location>
        <position position="82"/>
    </location>
    <ligand>
        <name>substrate</name>
    </ligand>
</feature>
<reference evidence="6" key="1">
    <citation type="submission" date="2020-02" db="EMBL/GenBank/DDBJ databases">
        <authorList>
            <person name="Meier V. D."/>
        </authorList>
    </citation>
    <scope>NUCLEOTIDE SEQUENCE</scope>
    <source>
        <strain evidence="6">AVDCRST_MAG54</strain>
    </source>
</reference>
<dbReference type="InterPro" id="IPR026285">
    <property type="entry name" value="TenA_E"/>
</dbReference>
<name>A0A6J4H2I9_9PSEU</name>
<dbReference type="Pfam" id="PF03070">
    <property type="entry name" value="TENA_THI-4"/>
    <property type="match status" value="1"/>
</dbReference>
<dbReference type="GO" id="GO:0005829">
    <property type="term" value="C:cytosol"/>
    <property type="evidence" value="ECO:0007669"/>
    <property type="project" value="TreeGrafter"/>
</dbReference>